<protein>
    <submittedName>
        <fullName evidence="1">Uncharacterized protein</fullName>
    </submittedName>
</protein>
<dbReference type="Proteomes" id="UP001143856">
    <property type="component" value="Unassembled WGS sequence"/>
</dbReference>
<keyword evidence="2" id="KW-1185">Reference proteome</keyword>
<name>A0ACC1P2V3_9PEZI</name>
<evidence type="ECO:0000313" key="1">
    <source>
        <dbReference type="EMBL" id="KAJ2986112.1"/>
    </source>
</evidence>
<reference evidence="1" key="1">
    <citation type="submission" date="2022-10" db="EMBL/GenBank/DDBJ databases">
        <title>Genome Sequence of Xylaria curta.</title>
        <authorList>
            <person name="Buettner E."/>
        </authorList>
    </citation>
    <scope>NUCLEOTIDE SEQUENCE</scope>
    <source>
        <strain evidence="1">Babe10</strain>
    </source>
</reference>
<evidence type="ECO:0000313" key="2">
    <source>
        <dbReference type="Proteomes" id="UP001143856"/>
    </source>
</evidence>
<dbReference type="EMBL" id="JAPDGR010000995">
    <property type="protein sequence ID" value="KAJ2986112.1"/>
    <property type="molecule type" value="Genomic_DNA"/>
</dbReference>
<accession>A0ACC1P2V3</accession>
<organism evidence="1 2">
    <name type="scientific">Xylaria curta</name>
    <dbReference type="NCBI Taxonomy" id="42375"/>
    <lineage>
        <taxon>Eukaryota</taxon>
        <taxon>Fungi</taxon>
        <taxon>Dikarya</taxon>
        <taxon>Ascomycota</taxon>
        <taxon>Pezizomycotina</taxon>
        <taxon>Sordariomycetes</taxon>
        <taxon>Xylariomycetidae</taxon>
        <taxon>Xylariales</taxon>
        <taxon>Xylariaceae</taxon>
        <taxon>Xylaria</taxon>
    </lineage>
</organism>
<gene>
    <name evidence="1" type="ORF">NUW58_g5184</name>
</gene>
<proteinExistence type="predicted"/>
<sequence>MRLSSALWIAGLSMVNVAVTRIEGVTLVTEPLQYIYRATNCLQAETVSYRKLEIARKAGVEMPRLQSMYALLRSMQETREGAKAKTKEKL</sequence>
<comment type="caution">
    <text evidence="1">The sequence shown here is derived from an EMBL/GenBank/DDBJ whole genome shotgun (WGS) entry which is preliminary data.</text>
</comment>